<evidence type="ECO:0000256" key="10">
    <source>
        <dbReference type="ARBA" id="ARBA00022722"/>
    </source>
</evidence>
<comment type="catalytic activity">
    <reaction evidence="1">
        <text>Endonucleolytic cleavage of RNA, removing extra 3' nucleotides from tRNA precursor, generating 3' termini of tRNAs. A 3'-hydroxy group is left at the tRNA terminus and a 5'-phosphoryl group is left at the trailer molecule.</text>
        <dbReference type="EC" id="3.1.26.11"/>
    </reaction>
</comment>
<gene>
    <name evidence="26" type="ORF">ILUMI_00983</name>
</gene>
<keyword evidence="15" id="KW-0809">Transit peptide</keyword>
<evidence type="ECO:0000256" key="19">
    <source>
        <dbReference type="ARBA" id="ARBA00030729"/>
    </source>
</evidence>
<evidence type="ECO:0000256" key="5">
    <source>
        <dbReference type="ARBA" id="ARBA00007823"/>
    </source>
</evidence>
<proteinExistence type="inferred from homology"/>
<evidence type="ECO:0000256" key="21">
    <source>
        <dbReference type="ARBA" id="ARBA00032616"/>
    </source>
</evidence>
<dbReference type="SUPFAM" id="SSF56281">
    <property type="entry name" value="Metallo-hydrolase/oxidoreductase"/>
    <property type="match status" value="2"/>
</dbReference>
<keyword evidence="17" id="KW-0539">Nucleus</keyword>
<evidence type="ECO:0000256" key="9">
    <source>
        <dbReference type="ARBA" id="ARBA00022694"/>
    </source>
</evidence>
<evidence type="ECO:0000256" key="22">
    <source>
        <dbReference type="ARBA" id="ARBA00046098"/>
    </source>
</evidence>
<feature type="region of interest" description="Disordered" evidence="24">
    <location>
        <begin position="916"/>
        <end position="1009"/>
    </location>
</feature>
<comment type="subunit">
    <text evidence="23">Homodimer. Interacts with PTCD1.</text>
</comment>
<dbReference type="InterPro" id="IPR036866">
    <property type="entry name" value="RibonucZ/Hydroxyglut_hydro"/>
</dbReference>
<feature type="compositionally biased region" description="Basic residues" evidence="24">
    <location>
        <begin position="247"/>
        <end position="256"/>
    </location>
</feature>
<dbReference type="SMART" id="SM00849">
    <property type="entry name" value="Lactamase_B"/>
    <property type="match status" value="1"/>
</dbReference>
<dbReference type="GO" id="GO:1990180">
    <property type="term" value="P:mitochondrial tRNA 3'-end processing"/>
    <property type="evidence" value="ECO:0007669"/>
    <property type="project" value="TreeGrafter"/>
</dbReference>
<dbReference type="GO" id="GO:0042781">
    <property type="term" value="F:3'-tRNA processing endoribonuclease activity"/>
    <property type="evidence" value="ECO:0007669"/>
    <property type="project" value="UniProtKB-EC"/>
</dbReference>
<feature type="compositionally biased region" description="Polar residues" evidence="24">
    <location>
        <begin position="986"/>
        <end position="1009"/>
    </location>
</feature>
<keyword evidence="11" id="KW-0479">Metal-binding</keyword>
<comment type="similarity">
    <text evidence="5">Belongs to the RNase Z family.</text>
</comment>
<evidence type="ECO:0000256" key="1">
    <source>
        <dbReference type="ARBA" id="ARBA00000402"/>
    </source>
</evidence>
<keyword evidence="8" id="KW-0597">Phosphoprotein</keyword>
<evidence type="ECO:0000256" key="14">
    <source>
        <dbReference type="ARBA" id="ARBA00022833"/>
    </source>
</evidence>
<dbReference type="CDD" id="cd07718">
    <property type="entry name" value="RNaseZ_ELAC1_ELAC2-C-term-like_MBL-fold"/>
    <property type="match status" value="1"/>
</dbReference>
<keyword evidence="27" id="KW-1185">Reference proteome</keyword>
<evidence type="ECO:0000256" key="6">
    <source>
        <dbReference type="ARBA" id="ARBA00012477"/>
    </source>
</evidence>
<evidence type="ECO:0000256" key="16">
    <source>
        <dbReference type="ARBA" id="ARBA00023128"/>
    </source>
</evidence>
<dbReference type="OrthoDB" id="527344at2759"/>
<dbReference type="Pfam" id="PF12706">
    <property type="entry name" value="Lactamase_B_2"/>
    <property type="match status" value="1"/>
</dbReference>
<dbReference type="EC" id="3.1.26.11" evidence="6"/>
<feature type="compositionally biased region" description="Polar residues" evidence="24">
    <location>
        <begin position="947"/>
        <end position="957"/>
    </location>
</feature>
<evidence type="ECO:0000313" key="27">
    <source>
        <dbReference type="Proteomes" id="UP000801492"/>
    </source>
</evidence>
<dbReference type="EMBL" id="VTPC01000585">
    <property type="protein sequence ID" value="KAF2905206.1"/>
    <property type="molecule type" value="Genomic_DNA"/>
</dbReference>
<evidence type="ECO:0000256" key="13">
    <source>
        <dbReference type="ARBA" id="ARBA00022801"/>
    </source>
</evidence>
<evidence type="ECO:0000313" key="26">
    <source>
        <dbReference type="EMBL" id="KAF2905206.1"/>
    </source>
</evidence>
<comment type="subcellular location">
    <subcellularLocation>
        <location evidence="4">Mitochondrion matrix</location>
    </subcellularLocation>
    <subcellularLocation>
        <location evidence="3">Nucleus</location>
    </subcellularLocation>
</comment>
<dbReference type="Pfam" id="PF13691">
    <property type="entry name" value="Lactamase_B_4"/>
    <property type="match status" value="1"/>
</dbReference>
<evidence type="ECO:0000256" key="18">
    <source>
        <dbReference type="ARBA" id="ARBA00030689"/>
    </source>
</evidence>
<sequence>MINIFKCNHFKSLVFFQVKSYSKSVNSNLNFLLETMPKEHKHIAEAQKQRQRIKEKLAKYVPGRITLQVLGTGAQGAPRSLYVFSDQSRYLFNCGEGTQRLAHEHKMKLAKLEHIFVTQRTWRNIGGLPGTALTIQDVGVPQITLHGPKGLEELFTATKRFVILRDLKIEMADCSANNVFEDNVMTVHYVPIVKTYVDENVVIEYDTVKQGNNGPPSLMVNTAVDLNKAVQAEYELAEVGTSTRSEKSHHRNRRGSRSCSPSIPKTEEVEDNIDYYAHEHNRQRNNYSDKFADMTRLAFLKDTKDEGMCYICKLQPRPGALSLDKCVKYGVPSGPLLGKLKMGQDITLPSGVVVKSKDVCEPDDPGPIFLVVDCPSEDYLDSFVNNPAFKNHQATATKNEDLAYLVVHFTPQHVMDSPRYREWVDRFSPSTHHLVLNESNTCMGSISVHRVQHKLNMLNSTIFPLLGDKGSRIDGEEIGEAPSMKRMKTDDDSKTNVSDIIENNSSVDSQLQLLSVQPKSIYPNDSFTYANTFCNFHLRPRKGLDRSSELTLTPKQYVEETMCEEGFPQILKDLQYLLKDKTRELKIRPYPRLLFLGTGSCIPNKTRNTSGILLEASEHTNILIDCGEGTYGQIIRFFGPEKADLVLANIKGIFISHLHADHHIGLIGLLQGRRRALDKLNRSNFHPVLLLAPKQILAWLNFYDKYFESICKEFELIPNADLVHDEQTLFEGTKVRVYLTLEMSEICTTYVRHCPNAFGIAFTHKSGYKICYSGDTMPSENLINVGLNCDLLIHEATMEDELEQEAVTKMHSTTSQAIEVGRNMSARHILLTHFSQRYAKIPRFNDNFGDNIGIAFDNMQIRLDELPLVPLLYPALKLMFAEHYEELETKAVKRQLKLDKQESLNLDVSKSEYQDILKERPSGKRSSSPITAAYGSNRSGSAKFPNTRDSSPHNSRSSVKDRSPNRSWLGSRSSSPPSSKDGSISNRNLTNNNRSQLGSQNPASSSNKR</sequence>
<feature type="compositionally biased region" description="Polar residues" evidence="24">
    <location>
        <begin position="924"/>
        <end position="940"/>
    </location>
</feature>
<evidence type="ECO:0000256" key="8">
    <source>
        <dbReference type="ARBA" id="ARBA00022553"/>
    </source>
</evidence>
<dbReference type="FunFam" id="3.60.15.10:FF:000014">
    <property type="entry name" value="Zinc phosphodiesterase ELAC protein 2"/>
    <property type="match status" value="1"/>
</dbReference>
<dbReference type="InterPro" id="IPR047151">
    <property type="entry name" value="RNZ2-like"/>
</dbReference>
<organism evidence="26 27">
    <name type="scientific">Ignelater luminosus</name>
    <name type="common">Cucubano</name>
    <name type="synonym">Pyrophorus luminosus</name>
    <dbReference type="NCBI Taxonomy" id="2038154"/>
    <lineage>
        <taxon>Eukaryota</taxon>
        <taxon>Metazoa</taxon>
        <taxon>Ecdysozoa</taxon>
        <taxon>Arthropoda</taxon>
        <taxon>Hexapoda</taxon>
        <taxon>Insecta</taxon>
        <taxon>Pterygota</taxon>
        <taxon>Neoptera</taxon>
        <taxon>Endopterygota</taxon>
        <taxon>Coleoptera</taxon>
        <taxon>Polyphaga</taxon>
        <taxon>Elateriformia</taxon>
        <taxon>Elateroidea</taxon>
        <taxon>Elateridae</taxon>
        <taxon>Agrypninae</taxon>
        <taxon>Pyrophorini</taxon>
        <taxon>Ignelater</taxon>
    </lineage>
</organism>
<dbReference type="InterPro" id="IPR027794">
    <property type="entry name" value="tRNase_Z_dom"/>
</dbReference>
<dbReference type="InterPro" id="IPR001279">
    <property type="entry name" value="Metallo-B-lactamas"/>
</dbReference>
<evidence type="ECO:0000256" key="17">
    <source>
        <dbReference type="ARBA" id="ARBA00023242"/>
    </source>
</evidence>
<keyword evidence="13" id="KW-0378">Hydrolase</keyword>
<dbReference type="GO" id="GO:0046872">
    <property type="term" value="F:metal ion binding"/>
    <property type="evidence" value="ECO:0007669"/>
    <property type="project" value="UniProtKB-KW"/>
</dbReference>
<evidence type="ECO:0000256" key="12">
    <source>
        <dbReference type="ARBA" id="ARBA00022759"/>
    </source>
</evidence>
<evidence type="ECO:0000256" key="2">
    <source>
        <dbReference type="ARBA" id="ARBA00001947"/>
    </source>
</evidence>
<accession>A0A8K0GMM8</accession>
<feature type="compositionally biased region" description="Low complexity" evidence="24">
    <location>
        <begin position="965"/>
        <end position="985"/>
    </location>
</feature>
<comment type="caution">
    <text evidence="26">The sequence shown here is derived from an EMBL/GenBank/DDBJ whole genome shotgun (WGS) entry which is preliminary data.</text>
</comment>
<evidence type="ECO:0000256" key="7">
    <source>
        <dbReference type="ARBA" id="ARBA00013357"/>
    </source>
</evidence>
<reference evidence="26" key="1">
    <citation type="submission" date="2019-08" db="EMBL/GenBank/DDBJ databases">
        <title>The genome of the North American firefly Photinus pyralis.</title>
        <authorList>
            <consortium name="Photinus pyralis genome working group"/>
            <person name="Fallon T.R."/>
            <person name="Sander Lower S.E."/>
            <person name="Weng J.-K."/>
        </authorList>
    </citation>
    <scope>NUCLEOTIDE SEQUENCE</scope>
    <source>
        <strain evidence="26">TRF0915ILg1</strain>
        <tissue evidence="26">Whole body</tissue>
    </source>
</reference>
<evidence type="ECO:0000256" key="3">
    <source>
        <dbReference type="ARBA" id="ARBA00004123"/>
    </source>
</evidence>
<dbReference type="PANTHER" id="PTHR12553:SF49">
    <property type="entry name" value="ZINC PHOSPHODIESTERASE ELAC PROTEIN 2"/>
    <property type="match status" value="1"/>
</dbReference>
<dbReference type="PANTHER" id="PTHR12553">
    <property type="entry name" value="ZINC PHOSPHODIESTERASE ELAC PROTEIN 2"/>
    <property type="match status" value="1"/>
</dbReference>
<feature type="domain" description="Metallo-beta-lactamase" evidence="25">
    <location>
        <begin position="608"/>
        <end position="811"/>
    </location>
</feature>
<keyword evidence="14" id="KW-0862">Zinc</keyword>
<keyword evidence="16" id="KW-0496">Mitochondrion</keyword>
<evidence type="ECO:0000256" key="15">
    <source>
        <dbReference type="ARBA" id="ARBA00022946"/>
    </source>
</evidence>
<dbReference type="Gene3D" id="3.60.15.10">
    <property type="entry name" value="Ribonuclease Z/Hydroxyacylglutathione hydrolase-like"/>
    <property type="match status" value="2"/>
</dbReference>
<name>A0A8K0GMM8_IGNLU</name>
<keyword evidence="9" id="KW-0819">tRNA processing</keyword>
<evidence type="ECO:0000256" key="23">
    <source>
        <dbReference type="ARBA" id="ARBA00047136"/>
    </source>
</evidence>
<protein>
    <recommendedName>
        <fullName evidence="7">Zinc phosphodiesterase ELAC protein 2</fullName>
        <ecNumber evidence="6">3.1.26.11</ecNumber>
    </recommendedName>
    <alternativeName>
        <fullName evidence="21">ElaC homolog protein 2</fullName>
    </alternativeName>
    <alternativeName>
        <fullName evidence="19">Ribonuclease Z 2</fullName>
    </alternativeName>
    <alternativeName>
        <fullName evidence="20">tRNA 3 endonuclease 2</fullName>
    </alternativeName>
    <alternativeName>
        <fullName evidence="18">tRNase Z 2</fullName>
    </alternativeName>
</protein>
<evidence type="ECO:0000256" key="11">
    <source>
        <dbReference type="ARBA" id="ARBA00022723"/>
    </source>
</evidence>
<keyword evidence="12" id="KW-0255">Endonuclease</keyword>
<evidence type="ECO:0000256" key="24">
    <source>
        <dbReference type="SAM" id="MobiDB-lite"/>
    </source>
</evidence>
<dbReference type="Proteomes" id="UP000801492">
    <property type="component" value="Unassembled WGS sequence"/>
</dbReference>
<evidence type="ECO:0000256" key="4">
    <source>
        <dbReference type="ARBA" id="ARBA00004305"/>
    </source>
</evidence>
<keyword evidence="10" id="KW-0540">Nuclease</keyword>
<evidence type="ECO:0000256" key="20">
    <source>
        <dbReference type="ARBA" id="ARBA00032104"/>
    </source>
</evidence>
<comment type="function">
    <text evidence="22">Zinc phosphodiesterase, which displays mitochondrial tRNA 3'-processing endonuclease activity. Involved in tRNA maturation, by removing a 3'-trailer from precursor tRNA. Associates with mitochondrial DNA complexes at the nucleoids to initiate RNA processing and ribosome assembly.</text>
</comment>
<feature type="region of interest" description="Disordered" evidence="24">
    <location>
        <begin position="237"/>
        <end position="264"/>
    </location>
</feature>
<evidence type="ECO:0000259" key="25">
    <source>
        <dbReference type="SMART" id="SM00849"/>
    </source>
</evidence>
<comment type="cofactor">
    <cofactor evidence="2">
        <name>Zn(2+)</name>
        <dbReference type="ChEBI" id="CHEBI:29105"/>
    </cofactor>
</comment>
<dbReference type="GO" id="GO:0042645">
    <property type="term" value="C:mitochondrial nucleoid"/>
    <property type="evidence" value="ECO:0007669"/>
    <property type="project" value="UniProtKB-ARBA"/>
</dbReference>
<dbReference type="AlphaFoldDB" id="A0A8K0GMM8"/>
<dbReference type="GO" id="GO:0005634">
    <property type="term" value="C:nucleus"/>
    <property type="evidence" value="ECO:0007669"/>
    <property type="project" value="UniProtKB-SubCell"/>
</dbReference>